<proteinExistence type="predicted"/>
<dbReference type="SMART" id="SM00184">
    <property type="entry name" value="RING"/>
    <property type="match status" value="1"/>
</dbReference>
<reference evidence="6 7" key="1">
    <citation type="submission" date="2020-05" db="EMBL/GenBank/DDBJ databases">
        <title>Vigna angularis (adzuki bean) Var. LongXiaoDou No. 4 denovo assembly.</title>
        <authorList>
            <person name="Xiang H."/>
        </authorList>
    </citation>
    <scope>NUCLEOTIDE SEQUENCE [LARGE SCALE GENOMIC DNA]</scope>
    <source>
        <tissue evidence="6">Leaf</tissue>
    </source>
</reference>
<dbReference type="GO" id="GO:0016567">
    <property type="term" value="P:protein ubiquitination"/>
    <property type="evidence" value="ECO:0007669"/>
    <property type="project" value="TreeGrafter"/>
</dbReference>
<keyword evidence="3" id="KW-0862">Zinc</keyword>
<evidence type="ECO:0000256" key="3">
    <source>
        <dbReference type="ARBA" id="ARBA00022833"/>
    </source>
</evidence>
<dbReference type="SUPFAM" id="SSF57850">
    <property type="entry name" value="RING/U-box"/>
    <property type="match status" value="1"/>
</dbReference>
<dbReference type="EMBL" id="JABFOF010000001">
    <property type="protein sequence ID" value="KAG2410809.1"/>
    <property type="molecule type" value="Genomic_DNA"/>
</dbReference>
<name>A0A8T0LEV0_PHAAN</name>
<evidence type="ECO:0000313" key="7">
    <source>
        <dbReference type="Proteomes" id="UP000743370"/>
    </source>
</evidence>
<dbReference type="GO" id="GO:0061630">
    <property type="term" value="F:ubiquitin protein ligase activity"/>
    <property type="evidence" value="ECO:0007669"/>
    <property type="project" value="TreeGrafter"/>
</dbReference>
<sequence>MSRRTRDDGRTWSEGSRDDVHGSARFLQFCALIDKEDDGVCRDSDGGGCGGSRLCNGTNSVDEQRCSTLMGFPVGYTELLFPKLLLQLLSVLGFLRRLICTVLRFMGLHDFLEPDIAWPEAHTGMPEFESVSATFIREILPVVKFHDLLDPPETCAVCLTEFEKNDEIRRLANCRHIFHRGCLDRWMGYDQKTCPLCRTPFIPDDMQGTFIERLWAASGISEQPLVPAS</sequence>
<feature type="domain" description="RING-type" evidence="5">
    <location>
        <begin position="155"/>
        <end position="198"/>
    </location>
</feature>
<dbReference type="InterPro" id="IPR001841">
    <property type="entry name" value="Znf_RING"/>
</dbReference>
<evidence type="ECO:0000313" key="6">
    <source>
        <dbReference type="EMBL" id="KAG2410809.1"/>
    </source>
</evidence>
<dbReference type="GO" id="GO:0008270">
    <property type="term" value="F:zinc ion binding"/>
    <property type="evidence" value="ECO:0007669"/>
    <property type="project" value="UniProtKB-KW"/>
</dbReference>
<dbReference type="Gene3D" id="3.30.40.10">
    <property type="entry name" value="Zinc/RING finger domain, C3HC4 (zinc finger)"/>
    <property type="match status" value="1"/>
</dbReference>
<keyword evidence="1" id="KW-0479">Metal-binding</keyword>
<accession>A0A8T0LEV0</accession>
<dbReference type="AlphaFoldDB" id="A0A8T0LEV0"/>
<evidence type="ECO:0000256" key="1">
    <source>
        <dbReference type="ARBA" id="ARBA00022723"/>
    </source>
</evidence>
<comment type="caution">
    <text evidence="6">The sequence shown here is derived from an EMBL/GenBank/DDBJ whole genome shotgun (WGS) entry which is preliminary data.</text>
</comment>
<dbReference type="InterPro" id="IPR013083">
    <property type="entry name" value="Znf_RING/FYVE/PHD"/>
</dbReference>
<dbReference type="PANTHER" id="PTHR45969:SF95">
    <property type="entry name" value="TRANSCRIPTION FACTOR C2H2 FAMILY-RELATED"/>
    <property type="match status" value="1"/>
</dbReference>
<dbReference type="PROSITE" id="PS50089">
    <property type="entry name" value="ZF_RING_2"/>
    <property type="match status" value="1"/>
</dbReference>
<gene>
    <name evidence="6" type="ORF">HKW66_Vig0014740</name>
</gene>
<evidence type="ECO:0000256" key="2">
    <source>
        <dbReference type="ARBA" id="ARBA00022771"/>
    </source>
</evidence>
<protein>
    <submittedName>
        <fullName evidence="6">E3 ubiquitin-protein</fullName>
    </submittedName>
</protein>
<keyword evidence="2 4" id="KW-0863">Zinc-finger</keyword>
<evidence type="ECO:0000259" key="5">
    <source>
        <dbReference type="PROSITE" id="PS50089"/>
    </source>
</evidence>
<organism evidence="6 7">
    <name type="scientific">Phaseolus angularis</name>
    <name type="common">Azuki bean</name>
    <name type="synonym">Vigna angularis</name>
    <dbReference type="NCBI Taxonomy" id="3914"/>
    <lineage>
        <taxon>Eukaryota</taxon>
        <taxon>Viridiplantae</taxon>
        <taxon>Streptophyta</taxon>
        <taxon>Embryophyta</taxon>
        <taxon>Tracheophyta</taxon>
        <taxon>Spermatophyta</taxon>
        <taxon>Magnoliopsida</taxon>
        <taxon>eudicotyledons</taxon>
        <taxon>Gunneridae</taxon>
        <taxon>Pentapetalae</taxon>
        <taxon>rosids</taxon>
        <taxon>fabids</taxon>
        <taxon>Fabales</taxon>
        <taxon>Fabaceae</taxon>
        <taxon>Papilionoideae</taxon>
        <taxon>50 kb inversion clade</taxon>
        <taxon>NPAAA clade</taxon>
        <taxon>indigoferoid/millettioid clade</taxon>
        <taxon>Phaseoleae</taxon>
        <taxon>Vigna</taxon>
    </lineage>
</organism>
<dbReference type="Proteomes" id="UP000743370">
    <property type="component" value="Unassembled WGS sequence"/>
</dbReference>
<evidence type="ECO:0000256" key="4">
    <source>
        <dbReference type="PROSITE-ProRule" id="PRU00175"/>
    </source>
</evidence>
<dbReference type="PANTHER" id="PTHR45969">
    <property type="entry name" value="RING ZINC FINGER PROTEIN-RELATED"/>
    <property type="match status" value="1"/>
</dbReference>
<dbReference type="Pfam" id="PF13639">
    <property type="entry name" value="zf-RING_2"/>
    <property type="match status" value="1"/>
</dbReference>